<evidence type="ECO:0000313" key="3">
    <source>
        <dbReference type="Proteomes" id="UP000271573"/>
    </source>
</evidence>
<dbReference type="Proteomes" id="UP000271573">
    <property type="component" value="Chromosome"/>
</dbReference>
<dbReference type="EMBL" id="AP019307">
    <property type="protein sequence ID" value="BBH18470.1"/>
    <property type="molecule type" value="Genomic_DNA"/>
</dbReference>
<reference evidence="2 3" key="1">
    <citation type="submission" date="2018-11" db="EMBL/GenBank/DDBJ databases">
        <title>Complete genome sequence of Nocardioides baekrokdamisoli strain KCTC 39748.</title>
        <authorList>
            <person name="Kang S.W."/>
            <person name="Lee K.C."/>
            <person name="Kim K.K."/>
            <person name="Kim J.S."/>
            <person name="Kim D.S."/>
            <person name="Ko S.H."/>
            <person name="Yang S.H."/>
            <person name="Shin Y.K."/>
            <person name="Lee J.S."/>
        </authorList>
    </citation>
    <scope>NUCLEOTIDE SEQUENCE [LARGE SCALE GENOMIC DNA]</scope>
    <source>
        <strain evidence="2 3">KCTC 39748</strain>
    </source>
</reference>
<accession>A0A3G9IHD6</accession>
<dbReference type="AlphaFoldDB" id="A0A3G9IHD6"/>
<proteinExistence type="predicted"/>
<name>A0A3G9IHD6_9ACTN</name>
<protein>
    <recommendedName>
        <fullName evidence="4">Lipoprotein</fullName>
    </recommendedName>
</protein>
<feature type="signal peptide" evidence="1">
    <location>
        <begin position="1"/>
        <end position="26"/>
    </location>
</feature>
<dbReference type="KEGG" id="nbe:Back2_27570"/>
<keyword evidence="3" id="KW-1185">Reference proteome</keyword>
<feature type="chain" id="PRO_5018155028" description="Lipoprotein" evidence="1">
    <location>
        <begin position="27"/>
        <end position="249"/>
    </location>
</feature>
<organism evidence="2 3">
    <name type="scientific">Nocardioides baekrokdamisoli</name>
    <dbReference type="NCBI Taxonomy" id="1804624"/>
    <lineage>
        <taxon>Bacteria</taxon>
        <taxon>Bacillati</taxon>
        <taxon>Actinomycetota</taxon>
        <taxon>Actinomycetes</taxon>
        <taxon>Propionibacteriales</taxon>
        <taxon>Nocardioidaceae</taxon>
        <taxon>Nocardioides</taxon>
    </lineage>
</organism>
<evidence type="ECO:0000256" key="1">
    <source>
        <dbReference type="SAM" id="SignalP"/>
    </source>
</evidence>
<evidence type="ECO:0000313" key="2">
    <source>
        <dbReference type="EMBL" id="BBH18470.1"/>
    </source>
</evidence>
<sequence length="249" mass="26071">MGLRAIATTLASIALVSACSASGAGAHSEGERLLATLPVLQSETSFGHMPPPNTDAVVSVTTGTQQGVLSIADVEKVLKPSGAFSAALASNGGDSAARVDYRLTFKEEINPKGDYVLDIDTVAIKFPTAAKGLAFAQTVARVESSLGVPAKPVANMEPGVVTAGVLPSQLQQMKGIVPASGPNGQTYYSFYAQLLEPDGTYYLGIARSTFNYPAPMFIDEMKYLDANYANCRLNGDKCGRKTANQWGPS</sequence>
<dbReference type="PROSITE" id="PS51257">
    <property type="entry name" value="PROKAR_LIPOPROTEIN"/>
    <property type="match status" value="1"/>
</dbReference>
<evidence type="ECO:0008006" key="4">
    <source>
        <dbReference type="Google" id="ProtNLM"/>
    </source>
</evidence>
<dbReference type="RefSeq" id="WP_125569772.1">
    <property type="nucleotide sequence ID" value="NZ_AP019307.1"/>
</dbReference>
<gene>
    <name evidence="2" type="ORF">Back2_27570</name>
</gene>
<keyword evidence="1" id="KW-0732">Signal</keyword>